<comment type="caution">
    <text evidence="1">The sequence shown here is derived from an EMBL/GenBank/DDBJ whole genome shotgun (WGS) entry which is preliminary data.</text>
</comment>
<dbReference type="RefSeq" id="WP_135645021.1">
    <property type="nucleotide sequence ID" value="NZ_RQGH01000035.1"/>
</dbReference>
<accession>A0A4Z0ZNA3</accession>
<evidence type="ECO:0000313" key="2">
    <source>
        <dbReference type="Proteomes" id="UP000297567"/>
    </source>
</evidence>
<sequence length="66" mass="7878">MISVPGKYYYTNVELNKETRKEIIKEELWQFAESLLHSEESVENLIEEFFAKLEGRVLEVIEREEA</sequence>
<dbReference type="EMBL" id="RQGH01000035">
    <property type="protein sequence ID" value="TGL58581.1"/>
    <property type="molecule type" value="Genomic_DNA"/>
</dbReference>
<name>A0A4Z0ZNA3_9LEPT</name>
<protein>
    <submittedName>
        <fullName evidence="1">Uncharacterized protein</fullName>
    </submittedName>
</protein>
<organism evidence="1 2">
    <name type="scientific">Leptospira jelokensis</name>
    <dbReference type="NCBI Taxonomy" id="2484931"/>
    <lineage>
        <taxon>Bacteria</taxon>
        <taxon>Pseudomonadati</taxon>
        <taxon>Spirochaetota</taxon>
        <taxon>Spirochaetia</taxon>
        <taxon>Leptospirales</taxon>
        <taxon>Leptospiraceae</taxon>
        <taxon>Leptospira</taxon>
    </lineage>
</organism>
<proteinExistence type="predicted"/>
<dbReference type="AlphaFoldDB" id="A0A4Z0ZNA3"/>
<dbReference type="Proteomes" id="UP000297567">
    <property type="component" value="Unassembled WGS sequence"/>
</dbReference>
<reference evidence="1" key="1">
    <citation type="journal article" date="2019" name="PLoS Negl. Trop. Dis.">
        <title>Revisiting the worldwide diversity of Leptospira species in the environment.</title>
        <authorList>
            <person name="Vincent A.T."/>
            <person name="Schiettekatte O."/>
            <person name="Bourhy P."/>
            <person name="Veyrier F.J."/>
            <person name="Picardeau M."/>
        </authorList>
    </citation>
    <scope>NUCLEOTIDE SEQUENCE [LARGE SCALE GENOMIC DNA]</scope>
    <source>
        <strain evidence="1">201702451</strain>
    </source>
</reference>
<evidence type="ECO:0000313" key="1">
    <source>
        <dbReference type="EMBL" id="TGL58581.1"/>
    </source>
</evidence>
<gene>
    <name evidence="1" type="ORF">EHQ62_16930</name>
</gene>
<keyword evidence="2" id="KW-1185">Reference proteome</keyword>